<feature type="chain" id="PRO_5041777905" description="Endoglucanase" evidence="9">
    <location>
        <begin position="22"/>
        <end position="724"/>
    </location>
</feature>
<keyword evidence="4 9" id="KW-0136">Cellulose degradation</keyword>
<dbReference type="PANTHER" id="PTHR22298">
    <property type="entry name" value="ENDO-1,4-BETA-GLUCANASE"/>
    <property type="match status" value="1"/>
</dbReference>
<accession>A0AAD8AQ81</accession>
<evidence type="ECO:0000256" key="2">
    <source>
        <dbReference type="ARBA" id="ARBA00007072"/>
    </source>
</evidence>
<keyword evidence="6 8" id="KW-0326">Glycosidase</keyword>
<dbReference type="InterPro" id="IPR012341">
    <property type="entry name" value="6hp_glycosidase-like_sf"/>
</dbReference>
<dbReference type="Gene3D" id="1.50.10.10">
    <property type="match status" value="1"/>
</dbReference>
<dbReference type="Proteomes" id="UP001233172">
    <property type="component" value="Unassembled WGS sequence"/>
</dbReference>
<reference evidence="12" key="2">
    <citation type="submission" date="2023-04" db="EMBL/GenBank/DDBJ databases">
        <authorList>
            <person name="Bu L."/>
            <person name="Lu L."/>
            <person name="Laidemitt M.R."/>
            <person name="Zhang S.M."/>
            <person name="Mutuku M."/>
            <person name="Mkoji G."/>
            <person name="Steinauer M."/>
            <person name="Loker E.S."/>
        </authorList>
    </citation>
    <scope>NUCLEOTIDE SEQUENCE</scope>
    <source>
        <strain evidence="12">KasaAsao</strain>
        <tissue evidence="12">Whole Snail</tissue>
    </source>
</reference>
<keyword evidence="5 8" id="KW-0119">Carbohydrate metabolism</keyword>
<dbReference type="Pfam" id="PF00759">
    <property type="entry name" value="Glyco_hydro_9"/>
    <property type="match status" value="1"/>
</dbReference>
<dbReference type="EC" id="3.2.1.4" evidence="9"/>
<evidence type="ECO:0000256" key="1">
    <source>
        <dbReference type="ARBA" id="ARBA00000966"/>
    </source>
</evidence>
<dbReference type="InterPro" id="IPR028027">
    <property type="entry name" value="SPMAP1"/>
</dbReference>
<comment type="catalytic activity">
    <reaction evidence="1 9">
        <text>Endohydrolysis of (1-&gt;4)-beta-D-glucosidic linkages in cellulose, lichenin and cereal beta-D-glucans.</text>
        <dbReference type="EC" id="3.2.1.4"/>
    </reaction>
</comment>
<feature type="domain" description="Glycoside hydrolase family 9" evidence="11">
    <location>
        <begin position="25"/>
        <end position="439"/>
    </location>
</feature>
<comment type="similarity">
    <text evidence="2 8 9">Belongs to the glycosyl hydrolase 9 (cellulase E) family.</text>
</comment>
<keyword evidence="13" id="KW-1185">Reference proteome</keyword>
<evidence type="ECO:0000256" key="6">
    <source>
        <dbReference type="ARBA" id="ARBA00023295"/>
    </source>
</evidence>
<dbReference type="GO" id="GO:0008810">
    <property type="term" value="F:cellulase activity"/>
    <property type="evidence" value="ECO:0007669"/>
    <property type="project" value="UniProtKB-EC"/>
</dbReference>
<dbReference type="SUPFAM" id="SSF48208">
    <property type="entry name" value="Six-hairpin glycosidases"/>
    <property type="match status" value="1"/>
</dbReference>
<dbReference type="InterPro" id="IPR001701">
    <property type="entry name" value="Glyco_hydro_9"/>
</dbReference>
<feature type="signal peptide" evidence="9">
    <location>
        <begin position="1"/>
        <end position="21"/>
    </location>
</feature>
<keyword evidence="9" id="KW-0732">Signal</keyword>
<dbReference type="AlphaFoldDB" id="A0AAD8AQ81"/>
<reference evidence="12" key="1">
    <citation type="journal article" date="2023" name="PLoS Negl. Trop. Dis.">
        <title>A genome sequence for Biomphalaria pfeifferi, the major vector snail for the human-infecting parasite Schistosoma mansoni.</title>
        <authorList>
            <person name="Bu L."/>
            <person name="Lu L."/>
            <person name="Laidemitt M.R."/>
            <person name="Zhang S.M."/>
            <person name="Mutuku M."/>
            <person name="Mkoji G."/>
            <person name="Steinauer M."/>
            <person name="Loker E.S."/>
        </authorList>
    </citation>
    <scope>NUCLEOTIDE SEQUENCE</scope>
    <source>
        <strain evidence="12">KasaAsao</strain>
    </source>
</reference>
<feature type="active site" evidence="8">
    <location>
        <position position="426"/>
    </location>
</feature>
<feature type="active site" evidence="8">
    <location>
        <position position="417"/>
    </location>
</feature>
<evidence type="ECO:0000313" key="12">
    <source>
        <dbReference type="EMBL" id="KAK0040451.1"/>
    </source>
</evidence>
<name>A0AAD8AQ81_BIOPF</name>
<dbReference type="GO" id="GO:0030245">
    <property type="term" value="P:cellulose catabolic process"/>
    <property type="evidence" value="ECO:0007669"/>
    <property type="project" value="UniProtKB-KW"/>
</dbReference>
<evidence type="ECO:0000259" key="11">
    <source>
        <dbReference type="Pfam" id="PF00759"/>
    </source>
</evidence>
<evidence type="ECO:0000256" key="8">
    <source>
        <dbReference type="PROSITE-ProRule" id="PRU10060"/>
    </source>
</evidence>
<protein>
    <recommendedName>
        <fullName evidence="9">Endoglucanase</fullName>
        <ecNumber evidence="9">3.2.1.4</ecNumber>
    </recommendedName>
</protein>
<dbReference type="Pfam" id="PF15075">
    <property type="entry name" value="SPMAP1-like"/>
    <property type="match status" value="1"/>
</dbReference>
<evidence type="ECO:0000256" key="10">
    <source>
        <dbReference type="SAM" id="MobiDB-lite"/>
    </source>
</evidence>
<feature type="region of interest" description="Disordered" evidence="10">
    <location>
        <begin position="514"/>
        <end position="569"/>
    </location>
</feature>
<gene>
    <name evidence="12" type="ORF">Bpfe_030117</name>
</gene>
<dbReference type="PROSITE" id="PS00698">
    <property type="entry name" value="GH9_3"/>
    <property type="match status" value="1"/>
</dbReference>
<proteinExistence type="inferred from homology"/>
<sequence length="724" mass="80634">MAYYWTSCFVILLSLITYTYSAKNYSLALQKSILFYDAQRSGKLPANNPIPWRGDAALTDCVVGGWFDNGDQTKFGLPMSSAATLLLWGLNRYKDGYALSGQTSAMLDSIKWPLDYFLKAWNPISETLVVQIGDPETDHSWWGRPEDMTMYRPCLVVNATIKGSDIAAGTAAALAAGSIVFLDNGDTNYSQELLTAAESLYSFAKANRGVFKTAGNFYTSTADRDEMCEASIWLYKATRQTSYLNDAKSFSDAYSWGFTWDDKTAACLQLLYEETQDPQYRNSLVSFINSFLPGGDVTYTPCGLAWRSKWSPNRFSANVAFLALVAAETGIEAARYRTWAVQQIDYFLGDNNHTGGCFSFQVGYGSKYPTQPHHRAASCPDRPAPCGWNEYNALTANPHVLEGALVGGPDADDAYVDLRSDYVHNEVATDINAGFQGALAGIVHLQATNSFPIGIFFFATVFKLVGVIYHTPCLTTLRYKIQLKSSCDDAHSLAPAFLSIGKGTYRFKMADHHDDDVKPTEEDGEDSKEDQNENTRNSRTKSPKKTQKKKSTSKSPSRKGRANKIYRTPVTPEPEELLFREKSFVLDCNATSSISRDYSKVNPKLGPVIPPYNSQKDRHVNNYFSYFGVKRTLKKNEQNLHKSTSIDGPVVDKFHREGAGAAYLKLRNEFGAGHSQETINGHAQFMQGVKEVQGYNGKYGFRRNTPFLRQQPTSFEPAIILPTH</sequence>
<dbReference type="EMBL" id="JASAOG010000325">
    <property type="protein sequence ID" value="KAK0040451.1"/>
    <property type="molecule type" value="Genomic_DNA"/>
</dbReference>
<organism evidence="12 13">
    <name type="scientific">Biomphalaria pfeifferi</name>
    <name type="common">Bloodfluke planorb</name>
    <name type="synonym">Freshwater snail</name>
    <dbReference type="NCBI Taxonomy" id="112525"/>
    <lineage>
        <taxon>Eukaryota</taxon>
        <taxon>Metazoa</taxon>
        <taxon>Spiralia</taxon>
        <taxon>Lophotrochozoa</taxon>
        <taxon>Mollusca</taxon>
        <taxon>Gastropoda</taxon>
        <taxon>Heterobranchia</taxon>
        <taxon>Euthyneura</taxon>
        <taxon>Panpulmonata</taxon>
        <taxon>Hygrophila</taxon>
        <taxon>Lymnaeoidea</taxon>
        <taxon>Planorbidae</taxon>
        <taxon>Biomphalaria</taxon>
    </lineage>
</organism>
<evidence type="ECO:0000313" key="13">
    <source>
        <dbReference type="Proteomes" id="UP001233172"/>
    </source>
</evidence>
<dbReference type="InterPro" id="IPR008928">
    <property type="entry name" value="6-hairpin_glycosidase_sf"/>
</dbReference>
<evidence type="ECO:0000256" key="3">
    <source>
        <dbReference type="ARBA" id="ARBA00022801"/>
    </source>
</evidence>
<evidence type="ECO:0000256" key="9">
    <source>
        <dbReference type="RuleBase" id="RU361166"/>
    </source>
</evidence>
<evidence type="ECO:0000256" key="5">
    <source>
        <dbReference type="ARBA" id="ARBA00023277"/>
    </source>
</evidence>
<feature type="compositionally biased region" description="Basic residues" evidence="10">
    <location>
        <begin position="538"/>
        <end position="564"/>
    </location>
</feature>
<keyword evidence="7 8" id="KW-0624">Polysaccharide degradation</keyword>
<evidence type="ECO:0000256" key="4">
    <source>
        <dbReference type="ARBA" id="ARBA00023001"/>
    </source>
</evidence>
<keyword evidence="3 8" id="KW-0378">Hydrolase</keyword>
<dbReference type="InterPro" id="IPR033126">
    <property type="entry name" value="Glyco_hydro_9_Asp/Glu_AS"/>
</dbReference>
<comment type="caution">
    <text evidence="12">The sequence shown here is derived from an EMBL/GenBank/DDBJ whole genome shotgun (WGS) entry which is preliminary data.</text>
</comment>
<evidence type="ECO:0000256" key="7">
    <source>
        <dbReference type="ARBA" id="ARBA00023326"/>
    </source>
</evidence>